<accession>Q1D5F9</accession>
<dbReference type="eggNOG" id="COG2070">
    <property type="taxonomic scope" value="Bacteria"/>
</dbReference>
<dbReference type="HOGENOM" id="CLU_040029_0_0_7"/>
<dbReference type="Pfam" id="PF03060">
    <property type="entry name" value="NMO"/>
    <property type="match status" value="1"/>
</dbReference>
<evidence type="ECO:0000313" key="2">
    <source>
        <dbReference type="EMBL" id="ABF87992.1"/>
    </source>
</evidence>
<dbReference type="NCBIfam" id="TIGR02814">
    <property type="entry name" value="pfaD_fam"/>
    <property type="match status" value="1"/>
</dbReference>
<organism evidence="2 3">
    <name type="scientific">Myxococcus xanthus (strain DK1622)</name>
    <dbReference type="NCBI Taxonomy" id="246197"/>
    <lineage>
        <taxon>Bacteria</taxon>
        <taxon>Pseudomonadati</taxon>
        <taxon>Myxococcota</taxon>
        <taxon>Myxococcia</taxon>
        <taxon>Myxococcales</taxon>
        <taxon>Cystobacterineae</taxon>
        <taxon>Myxococcaceae</taxon>
        <taxon>Myxococcus</taxon>
    </lineage>
</organism>
<dbReference type="STRING" id="246197.MXAN_3934"/>
<dbReference type="InterPro" id="IPR013785">
    <property type="entry name" value="Aldolase_TIM"/>
</dbReference>
<proteinExistence type="predicted"/>
<name>Q1D5F9_MYXXD</name>
<dbReference type="Pfam" id="PF21607">
    <property type="entry name" value="FabD_helical_ins"/>
    <property type="match status" value="1"/>
</dbReference>
<dbReference type="CDD" id="cd04742">
    <property type="entry name" value="NPD_FabD"/>
    <property type="match status" value="1"/>
</dbReference>
<gene>
    <name evidence="2" type="ordered locus">MXAN_3934</name>
</gene>
<dbReference type="InterPro" id="IPR049489">
    <property type="entry name" value="FabD-like_helical_ins"/>
</dbReference>
<feature type="domain" description="[Acyl-carrier-protein] S-malonyltransferase-like inserted helical" evidence="1">
    <location>
        <begin position="347"/>
        <end position="427"/>
    </location>
</feature>
<reference evidence="2 3" key="1">
    <citation type="journal article" date="2006" name="Proc. Natl. Acad. Sci. U.S.A.">
        <title>Evolution of sensory complexity recorded in a myxobacterial genome.</title>
        <authorList>
            <person name="Goldman B.S."/>
            <person name="Nierman W.C."/>
            <person name="Kaiser D."/>
            <person name="Slater S.C."/>
            <person name="Durkin A.S."/>
            <person name="Eisen J.A."/>
            <person name="Ronning C.M."/>
            <person name="Barbazuk W.B."/>
            <person name="Blanchard M."/>
            <person name="Field C."/>
            <person name="Halling C."/>
            <person name="Hinkle G."/>
            <person name="Iartchuk O."/>
            <person name="Kim H.S."/>
            <person name="Mackenzie C."/>
            <person name="Madupu R."/>
            <person name="Miller N."/>
            <person name="Shvartsbeyn A."/>
            <person name="Sullivan S.A."/>
            <person name="Vaudin M."/>
            <person name="Wiegand R."/>
            <person name="Kaplan H.B."/>
        </authorList>
    </citation>
    <scope>NUCLEOTIDE SEQUENCE [LARGE SCALE GENOMIC DNA]</scope>
    <source>
        <strain evidence="3">DK1622</strain>
    </source>
</reference>
<dbReference type="Gene3D" id="3.20.20.70">
    <property type="entry name" value="Aldolase class I"/>
    <property type="match status" value="1"/>
</dbReference>
<dbReference type="AlphaFoldDB" id="Q1D5F9"/>
<dbReference type="InterPro" id="IPR014179">
    <property type="entry name" value="PfaD-like_TIM-barrel"/>
</dbReference>
<evidence type="ECO:0000259" key="1">
    <source>
        <dbReference type="Pfam" id="PF21607"/>
    </source>
</evidence>
<dbReference type="PANTHER" id="PTHR32332">
    <property type="entry name" value="2-NITROPROPANE DIOXYGENASE"/>
    <property type="match status" value="1"/>
</dbReference>
<protein>
    <submittedName>
        <fullName evidence="2">PfaD family protein</fullName>
    </submittedName>
</protein>
<keyword evidence="3" id="KW-1185">Reference proteome</keyword>
<dbReference type="EMBL" id="CP000113">
    <property type="protein sequence ID" value="ABF87992.1"/>
    <property type="molecule type" value="Genomic_DNA"/>
</dbReference>
<dbReference type="KEGG" id="mxa:MXAN_3934"/>
<dbReference type="Proteomes" id="UP000002402">
    <property type="component" value="Chromosome"/>
</dbReference>
<sequence>MSERASDCLRGLTLHAHFMNTPTLNAGLTITAQSLGSSTFRRRFGLAYSYVSGAMYRGIASAPLVARMGKAGFMGFFGTGGCSVEEIGRAIDEIQSQLTKGEPFGMNLLASHGESSLELETVKLYLARGVRNVEAAAFTQATPSLVFYRVKGLRQDAQGRVVCDNRIMAKLSRPEVAEVFMSPPPRRLVEQLLRDAMITPEQAAMAERVPLSHDICVEADSGGHTDGAIPTIILPTLLRLRDRLVSRYGYEEPICMGQAGGIGTPEAAAAAFIMGADFILTGSINQCTVESGMSSDAKLLLQEMGVQDTDYAPAGDMFEMGAKVQVLKKGVFFPARANKLYALYTHYDSVDDIPEKVRKQLESSFFKKSLSQVWEDTKVYLRRKGQQATIDKAEAHPKQKLALIFRWYFAYSTRLAFAGTGEDRVNYQVHTGPALGAFNQWVKGTELESFSNRHADVIAMKLMTEAAEYLNRQYPRLAGQEGGQS</sequence>
<evidence type="ECO:0000313" key="3">
    <source>
        <dbReference type="Proteomes" id="UP000002402"/>
    </source>
</evidence>
<dbReference type="EnsemblBacteria" id="ABF87992">
    <property type="protein sequence ID" value="ABF87992"/>
    <property type="gene ID" value="MXAN_3934"/>
</dbReference>
<dbReference type="SUPFAM" id="SSF51395">
    <property type="entry name" value="FMN-linked oxidoreductases"/>
    <property type="match status" value="1"/>
</dbReference>
<dbReference type="PANTHER" id="PTHR32332:SF20">
    <property type="entry name" value="2-NITROPROPANE DIOXYGENASE-LIKE PROTEIN"/>
    <property type="match status" value="1"/>
</dbReference>